<protein>
    <submittedName>
        <fullName evidence="2">Uncharacterized protein</fullName>
    </submittedName>
</protein>
<comment type="caution">
    <text evidence="2">The sequence shown here is derived from an EMBL/GenBank/DDBJ whole genome shotgun (WGS) entry which is preliminary data.</text>
</comment>
<dbReference type="Pfam" id="PF19142">
    <property type="entry name" value="DUF5825"/>
    <property type="match status" value="1"/>
</dbReference>
<dbReference type="Proteomes" id="UP000614047">
    <property type="component" value="Unassembled WGS sequence"/>
</dbReference>
<accession>A0A931DTV0</accession>
<keyword evidence="3" id="KW-1185">Reference proteome</keyword>
<organism evidence="2 3">
    <name type="scientific">Actinomadura viridis</name>
    <dbReference type="NCBI Taxonomy" id="58110"/>
    <lineage>
        <taxon>Bacteria</taxon>
        <taxon>Bacillati</taxon>
        <taxon>Actinomycetota</taxon>
        <taxon>Actinomycetes</taxon>
        <taxon>Streptosporangiales</taxon>
        <taxon>Thermomonosporaceae</taxon>
        <taxon>Actinomadura</taxon>
    </lineage>
</organism>
<feature type="compositionally biased region" description="Basic and acidic residues" evidence="1">
    <location>
        <begin position="73"/>
        <end position="88"/>
    </location>
</feature>
<evidence type="ECO:0000313" key="3">
    <source>
        <dbReference type="Proteomes" id="UP000614047"/>
    </source>
</evidence>
<sequence length="187" mass="20186">MTAIDGTLDLGGDPAATTRAVALLRDLVPTGERVEWRGRITGPLDLALLHHLPPPADLEDGTDDGTKGGTKGGTEHGREDGQAEKEAAAEQDTWARSYAFGSLYYRMGPGFVQVKDVRDPACPVRSVLTDPAVIEVFTTCLTPARASDLDAPALLDLLRRRLLLPAGDLVVTLPYRLTRWPIPFFAV</sequence>
<proteinExistence type="predicted"/>
<dbReference type="AlphaFoldDB" id="A0A931DTV0"/>
<name>A0A931DTV0_9ACTN</name>
<reference evidence="2" key="1">
    <citation type="submission" date="2020-11" db="EMBL/GenBank/DDBJ databases">
        <title>Sequencing the genomes of 1000 actinobacteria strains.</title>
        <authorList>
            <person name="Klenk H.-P."/>
        </authorList>
    </citation>
    <scope>NUCLEOTIDE SEQUENCE</scope>
    <source>
        <strain evidence="2">DSM 43175</strain>
    </source>
</reference>
<dbReference type="EMBL" id="JADOUA010000001">
    <property type="protein sequence ID" value="MBG6092573.1"/>
    <property type="molecule type" value="Genomic_DNA"/>
</dbReference>
<gene>
    <name evidence="2" type="ORF">IW256_006686</name>
</gene>
<dbReference type="RefSeq" id="WP_197014736.1">
    <property type="nucleotide sequence ID" value="NZ_BAABES010000009.1"/>
</dbReference>
<evidence type="ECO:0000256" key="1">
    <source>
        <dbReference type="SAM" id="MobiDB-lite"/>
    </source>
</evidence>
<feature type="region of interest" description="Disordered" evidence="1">
    <location>
        <begin position="51"/>
        <end position="88"/>
    </location>
</feature>
<dbReference type="InterPro" id="IPR043863">
    <property type="entry name" value="DUF5825"/>
</dbReference>
<evidence type="ECO:0000313" key="2">
    <source>
        <dbReference type="EMBL" id="MBG6092573.1"/>
    </source>
</evidence>